<evidence type="ECO:0000256" key="2">
    <source>
        <dbReference type="ARBA" id="ARBA00008307"/>
    </source>
</evidence>
<evidence type="ECO:0000256" key="1">
    <source>
        <dbReference type="ARBA" id="ARBA00001946"/>
    </source>
</evidence>
<name>A0A8B8AD42_CRAVI</name>
<organism evidence="11 12">
    <name type="scientific">Crassostrea virginica</name>
    <name type="common">Eastern oyster</name>
    <dbReference type="NCBI Taxonomy" id="6565"/>
    <lineage>
        <taxon>Eukaryota</taxon>
        <taxon>Metazoa</taxon>
        <taxon>Spiralia</taxon>
        <taxon>Lophotrochozoa</taxon>
        <taxon>Mollusca</taxon>
        <taxon>Bivalvia</taxon>
        <taxon>Autobranchia</taxon>
        <taxon>Pteriomorphia</taxon>
        <taxon>Ostreida</taxon>
        <taxon>Ostreoidea</taxon>
        <taxon>Ostreidae</taxon>
        <taxon>Crassostrea</taxon>
    </lineage>
</organism>
<dbReference type="Proteomes" id="UP000694844">
    <property type="component" value="Chromosome 6"/>
</dbReference>
<gene>
    <name evidence="12 13" type="primary">LOC111101255</name>
</gene>
<evidence type="ECO:0000259" key="9">
    <source>
        <dbReference type="Pfam" id="PF03281"/>
    </source>
</evidence>
<proteinExistence type="inferred from homology"/>
<feature type="domain" description="Mab-21-like HhH/H2TH-like" evidence="10">
    <location>
        <begin position="253"/>
        <end position="334"/>
    </location>
</feature>
<dbReference type="SUPFAM" id="SSF81301">
    <property type="entry name" value="Nucleotidyltransferase"/>
    <property type="match status" value="1"/>
</dbReference>
<dbReference type="InterPro" id="IPR046903">
    <property type="entry name" value="Mab-21-like_nuc_Trfase"/>
</dbReference>
<accession>A0A8B8AD42</accession>
<dbReference type="Pfam" id="PF03281">
    <property type="entry name" value="Mab-21"/>
    <property type="match status" value="1"/>
</dbReference>
<sequence length="691" mass="80964">MPHNPFASEDVYVVLSLYVGTPTEVRIRREVMDTEDAIWRPVWNMRGIDMLCTGSRREGFRFKTSDLDMLLCFPDHKVICDFTQLSLYHKPQDTVILMECEDLPPGYAKLKMMSPSENKLVESSCVTINNGKYISSSLYRAKQLCSLQSMRNISRGAFQHGPCSTLSIFGNEIDHANSFRSHHLPNVVLPWIQRCKLKRWPPECVLKSIKKEGFYVVPISSFPFDPERNNEWRISFSKAEHKLVYSLNHCQFLCYGLLKIFLNEVINKDKNEPGLCSYFMKTIVFWVIQNENLMEWVPGNLLMCFWTCFKLMIYWVYKGECPNFFIPQNNMFRVKVVGHTQVSLFNQLYDIYNEGISCLLKSPTIEKNLNKLICNKTGPFKIDEGIMLPSVFLDKCLFCELEGSTLKIKPTYLEVYLKFFDSLKQMQKSKLSFLQEMTVDMFYCKLLRCCSWSISDYNMEALSKKQMYENYEMSLKMMKLALEKGCASDILYLSLLYYKNCQYKQSLRCLQRAQRRMSKPYVIYLNHDNVDNEIYRRAIAGVPLSDRMRKCFICDIWYYSEYQYINELVPEQWANKEDGNALLFIPPFVMLHMMFALNHHRLGDTVSSQQSLQDLHSLMLYNDRILVPTIYEDISWQILGILQQTIGDFQGALNSFTRSLVLRRDIDSLNYTKKAAIIRILTVCGRLLQKY</sequence>
<evidence type="ECO:0000256" key="4">
    <source>
        <dbReference type="ARBA" id="ARBA00022695"/>
    </source>
</evidence>
<evidence type="ECO:0000256" key="6">
    <source>
        <dbReference type="ARBA" id="ARBA00022741"/>
    </source>
</evidence>
<feature type="domain" description="Mab-21-like nucleotidyltransferase" evidence="9">
    <location>
        <begin position="105"/>
        <end position="244"/>
    </location>
</feature>
<comment type="cofactor">
    <cofactor evidence="1">
        <name>Mg(2+)</name>
        <dbReference type="ChEBI" id="CHEBI:18420"/>
    </cofactor>
</comment>
<dbReference type="OrthoDB" id="6054650at2759"/>
<keyword evidence="4" id="KW-0548">Nucleotidyltransferase</keyword>
<evidence type="ECO:0000259" key="10">
    <source>
        <dbReference type="Pfam" id="PF20266"/>
    </source>
</evidence>
<evidence type="ECO:0000256" key="7">
    <source>
        <dbReference type="ARBA" id="ARBA00022840"/>
    </source>
</evidence>
<evidence type="ECO:0000256" key="8">
    <source>
        <dbReference type="ARBA" id="ARBA00022842"/>
    </source>
</evidence>
<dbReference type="InterPro" id="IPR043519">
    <property type="entry name" value="NT_sf"/>
</dbReference>
<keyword evidence="6" id="KW-0547">Nucleotide-binding</keyword>
<evidence type="ECO:0000313" key="11">
    <source>
        <dbReference type="Proteomes" id="UP000694844"/>
    </source>
</evidence>
<dbReference type="InterPro" id="IPR046906">
    <property type="entry name" value="Mab-21_HhH/H2TH-like"/>
</dbReference>
<dbReference type="KEGG" id="cvn:111101255"/>
<keyword evidence="3" id="KW-0808">Transferase</keyword>
<evidence type="ECO:0000313" key="13">
    <source>
        <dbReference type="RefSeq" id="XP_022289397.1"/>
    </source>
</evidence>
<dbReference type="Gene3D" id="1.10.1410.40">
    <property type="match status" value="1"/>
</dbReference>
<evidence type="ECO:0000256" key="3">
    <source>
        <dbReference type="ARBA" id="ARBA00022679"/>
    </source>
</evidence>
<keyword evidence="8" id="KW-0460">Magnesium</keyword>
<dbReference type="GO" id="GO:0046872">
    <property type="term" value="F:metal ion binding"/>
    <property type="evidence" value="ECO:0007669"/>
    <property type="project" value="UniProtKB-KW"/>
</dbReference>
<keyword evidence="5" id="KW-0479">Metal-binding</keyword>
<dbReference type="PANTHER" id="PTHR10656">
    <property type="entry name" value="CELL FATE DETERMINING PROTEIN MAB21-RELATED"/>
    <property type="match status" value="1"/>
</dbReference>
<dbReference type="GeneID" id="111101255"/>
<dbReference type="GO" id="GO:0005524">
    <property type="term" value="F:ATP binding"/>
    <property type="evidence" value="ECO:0007669"/>
    <property type="project" value="UniProtKB-KW"/>
</dbReference>
<keyword evidence="11" id="KW-1185">Reference proteome</keyword>
<dbReference type="PANTHER" id="PTHR10656:SF42">
    <property type="entry name" value="CYCLIC GMP-AMP SYNTHASE-LIKE PROTEIN-RELATED"/>
    <property type="match status" value="1"/>
</dbReference>
<dbReference type="InterPro" id="IPR024810">
    <property type="entry name" value="MAB21L/cGLR"/>
</dbReference>
<dbReference type="RefSeq" id="XP_022289396.1">
    <property type="nucleotide sequence ID" value="XM_022433688.1"/>
</dbReference>
<reference evidence="12 13" key="1">
    <citation type="submission" date="2025-04" db="UniProtKB">
        <authorList>
            <consortium name="RefSeq"/>
        </authorList>
    </citation>
    <scope>IDENTIFICATION</scope>
    <source>
        <tissue evidence="12 13">Whole sample</tissue>
    </source>
</reference>
<dbReference type="Pfam" id="PF20266">
    <property type="entry name" value="Mab-21_C"/>
    <property type="match status" value="1"/>
</dbReference>
<comment type="similarity">
    <text evidence="2">Belongs to the mab-21 family.</text>
</comment>
<dbReference type="GO" id="GO:0016779">
    <property type="term" value="F:nucleotidyltransferase activity"/>
    <property type="evidence" value="ECO:0007669"/>
    <property type="project" value="UniProtKB-KW"/>
</dbReference>
<dbReference type="AlphaFoldDB" id="A0A8B8AD42"/>
<evidence type="ECO:0000256" key="5">
    <source>
        <dbReference type="ARBA" id="ARBA00022723"/>
    </source>
</evidence>
<dbReference type="SMART" id="SM01265">
    <property type="entry name" value="Mab-21"/>
    <property type="match status" value="1"/>
</dbReference>
<protein>
    <submittedName>
        <fullName evidence="12 13">Uncharacterized protein LOC111101255</fullName>
    </submittedName>
</protein>
<keyword evidence="7" id="KW-0067">ATP-binding</keyword>
<dbReference type="RefSeq" id="XP_022289397.1">
    <property type="nucleotide sequence ID" value="XM_022433689.1"/>
</dbReference>
<evidence type="ECO:0000313" key="12">
    <source>
        <dbReference type="RefSeq" id="XP_022289396.1"/>
    </source>
</evidence>